<dbReference type="Pfam" id="PF16868">
    <property type="entry name" value="NMT1_3"/>
    <property type="match status" value="1"/>
</dbReference>
<keyword evidence="2" id="KW-0472">Membrane</keyword>
<evidence type="ECO:0000256" key="2">
    <source>
        <dbReference type="SAM" id="Phobius"/>
    </source>
</evidence>
<dbReference type="EMBL" id="FOAP01000014">
    <property type="protein sequence ID" value="SEM29088.1"/>
    <property type="molecule type" value="Genomic_DNA"/>
</dbReference>
<dbReference type="InterPro" id="IPR011852">
    <property type="entry name" value="TRAP_TAXI"/>
</dbReference>
<dbReference type="SUPFAM" id="SSF53850">
    <property type="entry name" value="Periplasmic binding protein-like II"/>
    <property type="match status" value="1"/>
</dbReference>
<proteinExistence type="predicted"/>
<sequence>MKTDNLRQQLRRTLRRDLWITLVPTLLIIGIAFTITLYFVKPAPPKTLVLAVAQDEGGFRYFARRYQQFLAQHGVTLELRPTKGSVTSLGLLADPNSGVDVAFVQSGAVNEVKDARIVSLGSLSYVPLWVFYRGEPLEDVRGLKGRRIAVGDAESGTRALALTLLKANGAEQAPTELLPLGRDEAVEQLKQGGVDAVFLVSPAEAPAIQKLTAAPGVRLLSFARAEAYARKYTYLSKLVLPRGVFDLAADLPERDVVLVAPTANLVARDTLHPALAYLLLRAASDVHGSAGLLDRTGEFPAPLETGFPLSSEAERYYEAGVPLLQRYLPFWAANLVDRLWVMLVPILAVVIPLGRAVPAIFLWRVRSRIFRWYARLKEIEIQLDEKPGRDKLEDMLRRLEEAERAVNQIPVPLAYAENLYFFREHIDVVRRRLARGLAEAPPEPQSPDAPPGAPVPSVPGAH</sequence>
<keyword evidence="2" id="KW-1133">Transmembrane helix</keyword>
<evidence type="ECO:0000313" key="4">
    <source>
        <dbReference type="Proteomes" id="UP000182719"/>
    </source>
</evidence>
<name>A0A1H7X7H2_STIAU</name>
<feature type="transmembrane region" description="Helical" evidence="2">
    <location>
        <begin position="20"/>
        <end position="40"/>
    </location>
</feature>
<reference evidence="4" key="1">
    <citation type="submission" date="2016-10" db="EMBL/GenBank/DDBJ databases">
        <authorList>
            <person name="Varghese N."/>
            <person name="Submissions S."/>
        </authorList>
    </citation>
    <scope>NUCLEOTIDE SEQUENCE [LARGE SCALE GENOMIC DNA]</scope>
    <source>
        <strain evidence="4">DSM 17044</strain>
    </source>
</reference>
<dbReference type="Proteomes" id="UP000182719">
    <property type="component" value="Unassembled WGS sequence"/>
</dbReference>
<dbReference type="PANTHER" id="PTHR42941">
    <property type="entry name" value="SLL1037 PROTEIN"/>
    <property type="match status" value="1"/>
</dbReference>
<feature type="transmembrane region" description="Helical" evidence="2">
    <location>
        <begin position="339"/>
        <end position="363"/>
    </location>
</feature>
<dbReference type="AlphaFoldDB" id="A0A1H7X7H2"/>
<feature type="region of interest" description="Disordered" evidence="1">
    <location>
        <begin position="437"/>
        <end position="462"/>
    </location>
</feature>
<protein>
    <submittedName>
        <fullName evidence="3">TRAP-type uncharacterized transport system, substrate-binding protein</fullName>
    </submittedName>
</protein>
<gene>
    <name evidence="3" type="ORF">SAMN05444354_114109</name>
</gene>
<keyword evidence="4" id="KW-1185">Reference proteome</keyword>
<dbReference type="OrthoDB" id="237270at2"/>
<evidence type="ECO:0000313" key="3">
    <source>
        <dbReference type="EMBL" id="SEM29088.1"/>
    </source>
</evidence>
<accession>A0A1H7X7H2</accession>
<organism evidence="3 4">
    <name type="scientific">Stigmatella aurantiaca</name>
    <dbReference type="NCBI Taxonomy" id="41"/>
    <lineage>
        <taxon>Bacteria</taxon>
        <taxon>Pseudomonadati</taxon>
        <taxon>Myxococcota</taxon>
        <taxon>Myxococcia</taxon>
        <taxon>Myxococcales</taxon>
        <taxon>Cystobacterineae</taxon>
        <taxon>Archangiaceae</taxon>
        <taxon>Stigmatella</taxon>
    </lineage>
</organism>
<dbReference type="Gene3D" id="3.40.190.10">
    <property type="entry name" value="Periplasmic binding protein-like II"/>
    <property type="match status" value="2"/>
</dbReference>
<feature type="compositionally biased region" description="Pro residues" evidence="1">
    <location>
        <begin position="441"/>
        <end position="462"/>
    </location>
</feature>
<evidence type="ECO:0000256" key="1">
    <source>
        <dbReference type="SAM" id="MobiDB-lite"/>
    </source>
</evidence>
<keyword evidence="2" id="KW-0812">Transmembrane</keyword>
<dbReference type="RefSeq" id="WP_075008961.1">
    <property type="nucleotide sequence ID" value="NZ_FOAP01000014.1"/>
</dbReference>
<dbReference type="PANTHER" id="PTHR42941:SF1">
    <property type="entry name" value="SLL1037 PROTEIN"/>
    <property type="match status" value="1"/>
</dbReference>